<dbReference type="InterPro" id="IPR019734">
    <property type="entry name" value="TPR_rpt"/>
</dbReference>
<feature type="repeat" description="TPR" evidence="4">
    <location>
        <begin position="38"/>
        <end position="71"/>
    </location>
</feature>
<dbReference type="InterPro" id="IPR007803">
    <property type="entry name" value="Asp/Arg/Pro-Hydrxlase"/>
</dbReference>
<keyword evidence="4" id="KW-0802">TPR repeat</keyword>
<comment type="similarity">
    <text evidence="1">Belongs to the aspartyl/asparaginyl beta-hydroxylase family.</text>
</comment>
<dbReference type="Pfam" id="PF14559">
    <property type="entry name" value="TPR_19"/>
    <property type="match status" value="1"/>
</dbReference>
<dbReference type="EMBL" id="RWJF01000001">
    <property type="protein sequence ID" value="RST29902.1"/>
    <property type="molecule type" value="Genomic_DNA"/>
</dbReference>
<dbReference type="PROSITE" id="PS50005">
    <property type="entry name" value="TPR"/>
    <property type="match status" value="1"/>
</dbReference>
<gene>
    <name evidence="6" type="ORF">HMF7854_02985</name>
</gene>
<keyword evidence="2" id="KW-0223">Dioxygenase</keyword>
<feature type="domain" description="Aspartyl/asparaginy/proline hydroxylase" evidence="5">
    <location>
        <begin position="223"/>
        <end position="358"/>
    </location>
</feature>
<proteinExistence type="inferred from homology"/>
<dbReference type="GO" id="GO:0051213">
    <property type="term" value="F:dioxygenase activity"/>
    <property type="evidence" value="ECO:0007669"/>
    <property type="project" value="UniProtKB-KW"/>
</dbReference>
<evidence type="ECO:0000313" key="7">
    <source>
        <dbReference type="Proteomes" id="UP000274661"/>
    </source>
</evidence>
<dbReference type="InterPro" id="IPR027443">
    <property type="entry name" value="IPNS-like_sf"/>
</dbReference>
<dbReference type="Gene3D" id="2.60.120.330">
    <property type="entry name" value="B-lactam Antibiotic, Isopenicillin N Synthase, Chain"/>
    <property type="match status" value="1"/>
</dbReference>
<dbReference type="SUPFAM" id="SSF48452">
    <property type="entry name" value="TPR-like"/>
    <property type="match status" value="1"/>
</dbReference>
<dbReference type="Proteomes" id="UP000274661">
    <property type="component" value="Unassembled WGS sequence"/>
</dbReference>
<accession>A0A3R9YH93</accession>
<dbReference type="AlphaFoldDB" id="A0A3R9YH93"/>
<dbReference type="InterPro" id="IPR011990">
    <property type="entry name" value="TPR-like_helical_dom_sf"/>
</dbReference>
<organism evidence="6 7">
    <name type="scientific">Sphingomonas ginkgonis</name>
    <dbReference type="NCBI Taxonomy" id="2315330"/>
    <lineage>
        <taxon>Bacteria</taxon>
        <taxon>Pseudomonadati</taxon>
        <taxon>Pseudomonadota</taxon>
        <taxon>Alphaproteobacteria</taxon>
        <taxon>Sphingomonadales</taxon>
        <taxon>Sphingomonadaceae</taxon>
        <taxon>Sphingomonas</taxon>
    </lineage>
</organism>
<dbReference type="Gene3D" id="1.25.40.10">
    <property type="entry name" value="Tetratricopeptide repeat domain"/>
    <property type="match status" value="1"/>
</dbReference>
<evidence type="ECO:0000259" key="5">
    <source>
        <dbReference type="Pfam" id="PF05118"/>
    </source>
</evidence>
<evidence type="ECO:0000256" key="4">
    <source>
        <dbReference type="PROSITE-ProRule" id="PRU00339"/>
    </source>
</evidence>
<dbReference type="OrthoDB" id="21665at2"/>
<evidence type="ECO:0000256" key="2">
    <source>
        <dbReference type="ARBA" id="ARBA00022964"/>
    </source>
</evidence>
<name>A0A3R9YH93_9SPHN</name>
<sequence length="383" mass="42087">MQASESVEVLADRAAAEGRFPEAVAQLERLSAERPDDQGVWLKLSAMLRATGQLEAALSAIDRSLALSPLDFSALLARAFLLEKMGQVGADQAFTFAIAQAPDEEQLSPAIRKALAHARSRASTYWLEMQQKLCRLLPPDLDGAGARRAERLIGNVTRQTKPFVQQPTHFSYPELPTIEVHDRERFHGLEAIEAATADIQREFDALVASRGAELVPYIQYPDQVPLRQWEALNRNKAWSALHLLKNGERVGANADLCPRTMELLASLDQPDVPGASPNALFSLLAPRTRIPPHTGVANTRLVCHLPLIVPPRCGFRVGATELEWEVGRCFVFDDTIEHEAWNDSDALRVVLIFDLWVPDLTSADRAVARAVIVGSGGMGTEAL</sequence>
<dbReference type="PANTHER" id="PTHR46332">
    <property type="entry name" value="ASPARTATE BETA-HYDROXYLASE DOMAIN-CONTAINING PROTEIN 2"/>
    <property type="match status" value="1"/>
</dbReference>
<keyword evidence="7" id="KW-1185">Reference proteome</keyword>
<dbReference type="SUPFAM" id="SSF51197">
    <property type="entry name" value="Clavaminate synthase-like"/>
    <property type="match status" value="1"/>
</dbReference>
<dbReference type="PANTHER" id="PTHR46332:SF5">
    <property type="entry name" value="ASPARTATE BETA-HYDROXYLASE DOMAIN CONTAINING 2"/>
    <property type="match status" value="1"/>
</dbReference>
<evidence type="ECO:0000256" key="1">
    <source>
        <dbReference type="ARBA" id="ARBA00007730"/>
    </source>
</evidence>
<evidence type="ECO:0000256" key="3">
    <source>
        <dbReference type="ARBA" id="ARBA00023002"/>
    </source>
</evidence>
<dbReference type="RefSeq" id="WP_126717740.1">
    <property type="nucleotide sequence ID" value="NZ_RWJF01000001.1"/>
</dbReference>
<dbReference type="InterPro" id="IPR051821">
    <property type="entry name" value="Asp/Asn_beta-hydroxylase"/>
</dbReference>
<evidence type="ECO:0000313" key="6">
    <source>
        <dbReference type="EMBL" id="RST29902.1"/>
    </source>
</evidence>
<dbReference type="GO" id="GO:0016020">
    <property type="term" value="C:membrane"/>
    <property type="evidence" value="ECO:0007669"/>
    <property type="project" value="TreeGrafter"/>
</dbReference>
<protein>
    <submittedName>
        <fullName evidence="6">Tetratricopeptide repeat protein</fullName>
    </submittedName>
</protein>
<comment type="caution">
    <text evidence="6">The sequence shown here is derived from an EMBL/GenBank/DDBJ whole genome shotgun (WGS) entry which is preliminary data.</text>
</comment>
<dbReference type="Pfam" id="PF05118">
    <property type="entry name" value="Asp_Arg_Hydrox"/>
    <property type="match status" value="1"/>
</dbReference>
<keyword evidence="3" id="KW-0560">Oxidoreductase</keyword>
<reference evidence="6 7" key="1">
    <citation type="submission" date="2018-12" db="EMBL/GenBank/DDBJ databases">
        <title>Sphingomonas sp. HMF7854 Genome sequencing and assembly.</title>
        <authorList>
            <person name="Cha I."/>
            <person name="Kang H."/>
            <person name="Kim H."/>
            <person name="Kang J."/>
            <person name="Joh K."/>
        </authorList>
    </citation>
    <scope>NUCLEOTIDE SEQUENCE [LARGE SCALE GENOMIC DNA]</scope>
    <source>
        <strain evidence="6 7">HMF7854</strain>
    </source>
</reference>